<dbReference type="Pfam" id="PF04011">
    <property type="entry name" value="LemA"/>
    <property type="match status" value="1"/>
</dbReference>
<dbReference type="STRING" id="1391654.AKJ09_10884"/>
<sequence length="208" mass="22783">MTEKAFGVVGFVRVVELVALMLAAVFAVPGCQNYDTLVEKDQVAQQKWADLDADLQRRADLIPNLVATVKAAGNYEQSTLQKITEARASATSIKLSGDDFSDPAKMKAFQEAQDKLSTSAISRLLVSNENYPKLQASGQYTDLMKQLEGTENRILRARQQYNEAVKDYNAELGKIRGAVVNKATGQPFKPRVYFAASADSTAPPKVSF</sequence>
<name>A0A0K1QEP0_9BACT</name>
<dbReference type="EMBL" id="CP012333">
    <property type="protein sequence ID" value="AKV04221.1"/>
    <property type="molecule type" value="Genomic_DNA"/>
</dbReference>
<evidence type="ECO:0000256" key="5">
    <source>
        <dbReference type="ARBA" id="ARBA00023136"/>
    </source>
</evidence>
<dbReference type="Gene3D" id="1.20.1440.20">
    <property type="entry name" value="LemA-like domain"/>
    <property type="match status" value="1"/>
</dbReference>
<protein>
    <submittedName>
        <fullName evidence="8">LemA family protein</fullName>
    </submittedName>
</protein>
<keyword evidence="9" id="KW-1185">Reference proteome</keyword>
<evidence type="ECO:0000256" key="1">
    <source>
        <dbReference type="ARBA" id="ARBA00004167"/>
    </source>
</evidence>
<accession>A0A0K1QEP0</accession>
<proteinExistence type="inferred from homology"/>
<dbReference type="GO" id="GO:0016020">
    <property type="term" value="C:membrane"/>
    <property type="evidence" value="ECO:0007669"/>
    <property type="project" value="UniProtKB-SubCell"/>
</dbReference>
<keyword evidence="6" id="KW-0175">Coiled coil</keyword>
<reference evidence="8 9" key="1">
    <citation type="submission" date="2015-08" db="EMBL/GenBank/DDBJ databases">
        <authorList>
            <person name="Babu N.S."/>
            <person name="Beckwith C.J."/>
            <person name="Beseler K.G."/>
            <person name="Brison A."/>
            <person name="Carone J.V."/>
            <person name="Caskin T.P."/>
            <person name="Diamond M."/>
            <person name="Durham M.E."/>
            <person name="Foxe J.M."/>
            <person name="Go M."/>
            <person name="Henderson B.A."/>
            <person name="Jones I.B."/>
            <person name="McGettigan J.A."/>
            <person name="Micheletti S.J."/>
            <person name="Nasrallah M.E."/>
            <person name="Ortiz D."/>
            <person name="Piller C.R."/>
            <person name="Privatt S.R."/>
            <person name="Schneider S.L."/>
            <person name="Sharp S."/>
            <person name="Smith T.C."/>
            <person name="Stanton J.D."/>
            <person name="Ullery H.E."/>
            <person name="Wilson R.J."/>
            <person name="Serrano M.G."/>
            <person name="Buck G."/>
            <person name="Lee V."/>
            <person name="Wang Y."/>
            <person name="Carvalho R."/>
            <person name="Voegtly L."/>
            <person name="Shi R."/>
            <person name="Duckworth R."/>
            <person name="Johnson A."/>
            <person name="Loviza R."/>
            <person name="Walstead R."/>
            <person name="Shah Z."/>
            <person name="Kiflezghi M."/>
            <person name="Wade K."/>
            <person name="Ball S.L."/>
            <person name="Bradley K.W."/>
            <person name="Asai D.J."/>
            <person name="Bowman C.A."/>
            <person name="Russell D.A."/>
            <person name="Pope W.H."/>
            <person name="Jacobs-Sera D."/>
            <person name="Hendrix R.W."/>
            <person name="Hatfull G.F."/>
        </authorList>
    </citation>
    <scope>NUCLEOTIDE SEQUENCE [LARGE SCALE GENOMIC DNA]</scope>
    <source>
        <strain evidence="8 9">DSM 27648</strain>
    </source>
</reference>
<comment type="similarity">
    <text evidence="2">Belongs to the LemA family.</text>
</comment>
<feature type="transmembrane region" description="Helical" evidence="7">
    <location>
        <begin position="6"/>
        <end position="28"/>
    </location>
</feature>
<evidence type="ECO:0000256" key="3">
    <source>
        <dbReference type="ARBA" id="ARBA00022692"/>
    </source>
</evidence>
<keyword evidence="4 7" id="KW-1133">Transmembrane helix</keyword>
<evidence type="ECO:0000256" key="6">
    <source>
        <dbReference type="SAM" id="Coils"/>
    </source>
</evidence>
<dbReference type="KEGG" id="llu:AKJ09_10884"/>
<dbReference type="AlphaFoldDB" id="A0A0K1QEP0"/>
<evidence type="ECO:0000256" key="7">
    <source>
        <dbReference type="SAM" id="Phobius"/>
    </source>
</evidence>
<dbReference type="OrthoDB" id="9804152at2"/>
<dbReference type="PATRIC" id="fig|1391654.3.peg.11027"/>
<dbReference type="InterPro" id="IPR023353">
    <property type="entry name" value="LemA-like_dom_sf"/>
</dbReference>
<dbReference type="PANTHER" id="PTHR34478:SF2">
    <property type="entry name" value="MEMBRANE PROTEIN"/>
    <property type="match status" value="1"/>
</dbReference>
<feature type="coiled-coil region" evidence="6">
    <location>
        <begin position="140"/>
        <end position="167"/>
    </location>
</feature>
<evidence type="ECO:0000313" key="9">
    <source>
        <dbReference type="Proteomes" id="UP000064967"/>
    </source>
</evidence>
<comment type="subcellular location">
    <subcellularLocation>
        <location evidence="1">Membrane</location>
        <topology evidence="1">Single-pass membrane protein</topology>
    </subcellularLocation>
</comment>
<organism evidence="8 9">
    <name type="scientific">Labilithrix luteola</name>
    <dbReference type="NCBI Taxonomy" id="1391654"/>
    <lineage>
        <taxon>Bacteria</taxon>
        <taxon>Pseudomonadati</taxon>
        <taxon>Myxococcota</taxon>
        <taxon>Polyangia</taxon>
        <taxon>Polyangiales</taxon>
        <taxon>Labilitrichaceae</taxon>
        <taxon>Labilithrix</taxon>
    </lineage>
</organism>
<evidence type="ECO:0000256" key="2">
    <source>
        <dbReference type="ARBA" id="ARBA00008854"/>
    </source>
</evidence>
<dbReference type="RefSeq" id="WP_146654865.1">
    <property type="nucleotide sequence ID" value="NZ_CP012333.1"/>
</dbReference>
<keyword evidence="3 7" id="KW-0812">Transmembrane</keyword>
<dbReference type="PANTHER" id="PTHR34478">
    <property type="entry name" value="PROTEIN LEMA"/>
    <property type="match status" value="1"/>
</dbReference>
<dbReference type="SUPFAM" id="SSF140478">
    <property type="entry name" value="LemA-like"/>
    <property type="match status" value="1"/>
</dbReference>
<dbReference type="Proteomes" id="UP000064967">
    <property type="component" value="Chromosome"/>
</dbReference>
<gene>
    <name evidence="8" type="ORF">AKJ09_10884</name>
</gene>
<evidence type="ECO:0000256" key="4">
    <source>
        <dbReference type="ARBA" id="ARBA00022989"/>
    </source>
</evidence>
<dbReference type="InterPro" id="IPR007156">
    <property type="entry name" value="MamQ_LemA"/>
</dbReference>
<evidence type="ECO:0000313" key="8">
    <source>
        <dbReference type="EMBL" id="AKV04221.1"/>
    </source>
</evidence>
<keyword evidence="5 7" id="KW-0472">Membrane</keyword>